<comment type="subcellular location">
    <subcellularLocation>
        <location evidence="1">Endomembrane system</location>
        <topology evidence="1">Multi-pass membrane protein</topology>
    </subcellularLocation>
</comment>
<reference evidence="6" key="1">
    <citation type="journal article" date="2014" name="Front. Microbiol.">
        <title>High frequency of phylogenetically diverse reductive dehalogenase-homologous genes in deep subseafloor sedimentary metagenomes.</title>
        <authorList>
            <person name="Kawai M."/>
            <person name="Futagami T."/>
            <person name="Toyoda A."/>
            <person name="Takaki Y."/>
            <person name="Nishi S."/>
            <person name="Hori S."/>
            <person name="Arai W."/>
            <person name="Tsubouchi T."/>
            <person name="Morono Y."/>
            <person name="Uchiyama I."/>
            <person name="Ito T."/>
            <person name="Fujiyama A."/>
            <person name="Inagaki F."/>
            <person name="Takami H."/>
        </authorList>
    </citation>
    <scope>NUCLEOTIDE SEQUENCE</scope>
    <source>
        <strain evidence="6">Expedition CK06-06</strain>
    </source>
</reference>
<dbReference type="PANTHER" id="PTHR12714:SF9">
    <property type="entry name" value="PROTEIN-S-ISOPRENYLCYSTEINE O-METHYLTRANSFERASE"/>
    <property type="match status" value="1"/>
</dbReference>
<dbReference type="InterPro" id="IPR007318">
    <property type="entry name" value="Phopholipid_MeTrfase"/>
</dbReference>
<feature type="transmembrane region" description="Helical" evidence="5">
    <location>
        <begin position="20"/>
        <end position="41"/>
    </location>
</feature>
<keyword evidence="4 5" id="KW-0472">Membrane</keyword>
<dbReference type="AlphaFoldDB" id="X0U619"/>
<comment type="caution">
    <text evidence="6">The sequence shown here is derived from an EMBL/GenBank/DDBJ whole genome shotgun (WGS) entry which is preliminary data.</text>
</comment>
<dbReference type="GO" id="GO:0012505">
    <property type="term" value="C:endomembrane system"/>
    <property type="evidence" value="ECO:0007669"/>
    <property type="project" value="UniProtKB-SubCell"/>
</dbReference>
<feature type="non-terminal residue" evidence="6">
    <location>
        <position position="1"/>
    </location>
</feature>
<feature type="transmembrane region" description="Helical" evidence="5">
    <location>
        <begin position="106"/>
        <end position="124"/>
    </location>
</feature>
<evidence type="ECO:0000313" key="6">
    <source>
        <dbReference type="EMBL" id="GAF94806.1"/>
    </source>
</evidence>
<dbReference type="PANTHER" id="PTHR12714">
    <property type="entry name" value="PROTEIN-S ISOPRENYLCYSTEINE O-METHYLTRANSFERASE"/>
    <property type="match status" value="1"/>
</dbReference>
<protein>
    <recommendedName>
        <fullName evidence="7">Steroid 5-alpha reductase C-terminal domain-containing protein</fullName>
    </recommendedName>
</protein>
<evidence type="ECO:0000256" key="4">
    <source>
        <dbReference type="ARBA" id="ARBA00023136"/>
    </source>
</evidence>
<keyword evidence="3 5" id="KW-1133">Transmembrane helix</keyword>
<dbReference type="GO" id="GO:0016740">
    <property type="term" value="F:transferase activity"/>
    <property type="evidence" value="ECO:0007669"/>
    <property type="project" value="UniProtKB-ARBA"/>
</dbReference>
<evidence type="ECO:0000256" key="3">
    <source>
        <dbReference type="ARBA" id="ARBA00022989"/>
    </source>
</evidence>
<name>X0U619_9ZZZZ</name>
<dbReference type="EMBL" id="BARS01019792">
    <property type="protein sequence ID" value="GAF94806.1"/>
    <property type="molecule type" value="Genomic_DNA"/>
</dbReference>
<gene>
    <name evidence="6" type="ORF">S01H1_32008</name>
</gene>
<accession>X0U619</accession>
<proteinExistence type="predicted"/>
<sequence>QIEAGFFCTSGPYGFMRNPLYFGNFMVDFGICLFFNIWFLYPLYIAEFTLLYLIIIPYEEKFLREQFGKVFDDYKAKTWSIVPKFRRYKSTNKIKPNFMASFKSEFALIFTLIAVLILLFFIFVREKPLLIF</sequence>
<dbReference type="Gene3D" id="1.20.120.1630">
    <property type="match status" value="1"/>
</dbReference>
<evidence type="ECO:0000256" key="1">
    <source>
        <dbReference type="ARBA" id="ARBA00004127"/>
    </source>
</evidence>
<organism evidence="6">
    <name type="scientific">marine sediment metagenome</name>
    <dbReference type="NCBI Taxonomy" id="412755"/>
    <lineage>
        <taxon>unclassified sequences</taxon>
        <taxon>metagenomes</taxon>
        <taxon>ecological metagenomes</taxon>
    </lineage>
</organism>
<keyword evidence="2 5" id="KW-0812">Transmembrane</keyword>
<evidence type="ECO:0000256" key="5">
    <source>
        <dbReference type="SAM" id="Phobius"/>
    </source>
</evidence>
<evidence type="ECO:0008006" key="7">
    <source>
        <dbReference type="Google" id="ProtNLM"/>
    </source>
</evidence>
<dbReference type="Pfam" id="PF04191">
    <property type="entry name" value="PEMT"/>
    <property type="match status" value="1"/>
</dbReference>
<evidence type="ECO:0000256" key="2">
    <source>
        <dbReference type="ARBA" id="ARBA00022692"/>
    </source>
</evidence>